<dbReference type="Proteomes" id="UP001392318">
    <property type="component" value="Unassembled WGS sequence"/>
</dbReference>
<accession>A0ACC6RUI9</accession>
<dbReference type="EMBL" id="JAYMRU010000036">
    <property type="protein sequence ID" value="MEM5405102.1"/>
    <property type="molecule type" value="Genomic_DNA"/>
</dbReference>
<evidence type="ECO:0000313" key="1">
    <source>
        <dbReference type="EMBL" id="MEM5405102.1"/>
    </source>
</evidence>
<reference evidence="1" key="1">
    <citation type="submission" date="2024-01" db="EMBL/GenBank/DDBJ databases">
        <title>The diversity of rhizobia nodulating Mimosa spp. in eleven states of Brazil covering several biomes is determined by host plant, location, and edaphic factors.</title>
        <authorList>
            <person name="Rouws L."/>
            <person name="Barauna A."/>
            <person name="Beukes C."/>
            <person name="De Faria S.M."/>
            <person name="Gross E."/>
            <person name="Dos Reis Junior F.B."/>
            <person name="Simon M."/>
            <person name="Maluk M."/>
            <person name="Odee D.W."/>
            <person name="Kenicer G."/>
            <person name="Young J.P.W."/>
            <person name="Reis V.M."/>
            <person name="Zilli J."/>
            <person name="James E.K."/>
        </authorList>
    </citation>
    <scope>NUCLEOTIDE SEQUENCE</scope>
    <source>
        <strain evidence="1">JPY452</strain>
    </source>
</reference>
<gene>
    <name evidence="1" type="primary">phaP</name>
    <name evidence="1" type="ORF">VSR83_34695</name>
</gene>
<evidence type="ECO:0000313" key="2">
    <source>
        <dbReference type="Proteomes" id="UP001392318"/>
    </source>
</evidence>
<keyword evidence="2" id="KW-1185">Reference proteome</keyword>
<sequence length="190" mass="20458">MSTLTTEQLVAAQKAGVETSFVFLNKAFEGIEKLAELNVQAVKSTLAENQEFAVKALSAIEPQETFSQHSILAQPAVERVQSYWHHVFEIVSSTQADFAALAEAQGKQFQSDAQSFIDDLTKNAPAGSESVLAAWKTFITSATETANSAYETAVKTARQAVETAESNLDAASTAKRTRQAVVPVESDAKQ</sequence>
<protein>
    <submittedName>
        <fullName evidence="1">TIGR01841 family phasin</fullName>
    </submittedName>
</protein>
<comment type="caution">
    <text evidence="1">The sequence shown here is derived from an EMBL/GenBank/DDBJ whole genome shotgun (WGS) entry which is preliminary data.</text>
</comment>
<name>A0ACC6RUI9_9BURK</name>
<proteinExistence type="predicted"/>
<organism evidence="1 2">
    <name type="scientific">Paraburkholderia unamae</name>
    <dbReference type="NCBI Taxonomy" id="219649"/>
    <lineage>
        <taxon>Bacteria</taxon>
        <taxon>Pseudomonadati</taxon>
        <taxon>Pseudomonadota</taxon>
        <taxon>Betaproteobacteria</taxon>
        <taxon>Burkholderiales</taxon>
        <taxon>Burkholderiaceae</taxon>
        <taxon>Paraburkholderia</taxon>
    </lineage>
</organism>